<dbReference type="Gene3D" id="2.20.70.30">
    <property type="entry name" value="Nascent polypeptide-associated complex domain"/>
    <property type="match status" value="1"/>
</dbReference>
<dbReference type="KEGG" id="pfm:Pyrfu_0640"/>
<dbReference type="AlphaFoldDB" id="G0EHD4"/>
<gene>
    <name evidence="3" type="primary">nac</name>
    <name evidence="6" type="ordered locus">Pyrfu_0640</name>
</gene>
<comment type="similarity">
    <text evidence="3">Belongs to the NAC-alpha family.</text>
</comment>
<dbReference type="HOGENOM" id="CLU_146475_0_0_2"/>
<dbReference type="SUPFAM" id="SSF46934">
    <property type="entry name" value="UBA-like"/>
    <property type="match status" value="1"/>
</dbReference>
<dbReference type="STRING" id="694429.Pyrfu_0640"/>
<dbReference type="NCBIfam" id="TIGR00264">
    <property type="entry name" value="archaeal-type nascent polypeptide-associated complex protein"/>
    <property type="match status" value="1"/>
</dbReference>
<dbReference type="Proteomes" id="UP000001037">
    <property type="component" value="Chromosome"/>
</dbReference>
<keyword evidence="7" id="KW-1185">Reference proteome</keyword>
<dbReference type="HAMAP" id="MF_00814">
    <property type="entry name" value="NAC_arch"/>
    <property type="match status" value="1"/>
</dbReference>
<evidence type="ECO:0000256" key="4">
    <source>
        <dbReference type="NCBIfam" id="TIGR00264"/>
    </source>
</evidence>
<sequence length="127" mass="14267">MRFAVSPRELSKILRRMGVSVEANEVKASRVVIETEDGKRMVMEPEHVMILKIQGQYYMVEIIAPSIEEEKIEEVGEAEKPSLEIREEDVRLVAEQAGVSLEEARKALEETGGDIAAAILKLMERKG</sequence>
<evidence type="ECO:0000313" key="7">
    <source>
        <dbReference type="Proteomes" id="UP000001037"/>
    </source>
</evidence>
<dbReference type="EMBL" id="CP002838">
    <property type="protein sequence ID" value="AEM38509.1"/>
    <property type="molecule type" value="Genomic_DNA"/>
</dbReference>
<evidence type="ECO:0000256" key="2">
    <source>
        <dbReference type="ARBA" id="ARBA00022927"/>
    </source>
</evidence>
<keyword evidence="2 3" id="KW-0653">Protein transport</keyword>
<dbReference type="InterPro" id="IPR044034">
    <property type="entry name" value="NAC-like_UBA"/>
</dbReference>
<dbReference type="GeneID" id="11139103"/>
<proteinExistence type="inferred from homology"/>
<dbReference type="InterPro" id="IPR038187">
    <property type="entry name" value="NAC_A/B_dom_sf"/>
</dbReference>
<dbReference type="GO" id="GO:0003723">
    <property type="term" value="F:RNA binding"/>
    <property type="evidence" value="ECO:0007669"/>
    <property type="project" value="UniProtKB-UniRule"/>
</dbReference>
<protein>
    <recommendedName>
        <fullName evidence="3 4">Nascent polypeptide-associated complex protein</fullName>
    </recommendedName>
</protein>
<dbReference type="GO" id="GO:0015031">
    <property type="term" value="P:protein transport"/>
    <property type="evidence" value="ECO:0007669"/>
    <property type="project" value="UniProtKB-UniRule"/>
</dbReference>
<dbReference type="RefSeq" id="WP_014026186.1">
    <property type="nucleotide sequence ID" value="NC_015931.1"/>
</dbReference>
<comment type="function">
    <text evidence="3">Contacts the emerging nascent chain on the ribosome.</text>
</comment>
<evidence type="ECO:0000313" key="6">
    <source>
        <dbReference type="EMBL" id="AEM38509.1"/>
    </source>
</evidence>
<comment type="subunit">
    <text evidence="3">Homodimer. Interacts with the ribosome. Binds ribosomal RNA.</text>
</comment>
<dbReference type="InterPro" id="IPR005231">
    <property type="entry name" value="NAC_arc"/>
</dbReference>
<dbReference type="OrthoDB" id="53273at2157"/>
<evidence type="ECO:0000256" key="3">
    <source>
        <dbReference type="HAMAP-Rule" id="MF_00814"/>
    </source>
</evidence>
<feature type="domain" description="Nascent polypeptide-associated complex subunit alpha-like UBA" evidence="5">
    <location>
        <begin position="85"/>
        <end position="121"/>
    </location>
</feature>
<dbReference type="CDD" id="cd14359">
    <property type="entry name" value="UBA_AeNAC"/>
    <property type="match status" value="1"/>
</dbReference>
<evidence type="ECO:0000259" key="5">
    <source>
        <dbReference type="Pfam" id="PF19026"/>
    </source>
</evidence>
<accession>G0EHD4</accession>
<organism evidence="6 7">
    <name type="scientific">Pyrolobus fumarii (strain DSM 11204 / 1A)</name>
    <dbReference type="NCBI Taxonomy" id="694429"/>
    <lineage>
        <taxon>Archaea</taxon>
        <taxon>Thermoproteota</taxon>
        <taxon>Thermoprotei</taxon>
        <taxon>Desulfurococcales</taxon>
        <taxon>Pyrodictiaceae</taxon>
        <taxon>Pyrolobus</taxon>
    </lineage>
</organism>
<dbReference type="InterPro" id="IPR009060">
    <property type="entry name" value="UBA-like_sf"/>
</dbReference>
<keyword evidence="3" id="KW-0694">RNA-binding</keyword>
<dbReference type="eggNOG" id="arCOG04061">
    <property type="taxonomic scope" value="Archaea"/>
</dbReference>
<dbReference type="Pfam" id="PF19026">
    <property type="entry name" value="UBA_HYPK"/>
    <property type="match status" value="1"/>
</dbReference>
<reference evidence="6 7" key="1">
    <citation type="journal article" date="2011" name="Stand. Genomic Sci.">
        <title>Complete genome sequence of the hyperthermophilic chemolithoautotroph Pyrolobus fumarii type strain (1A).</title>
        <authorList>
            <person name="Anderson I."/>
            <person name="Goker M."/>
            <person name="Nolan M."/>
            <person name="Lucas S."/>
            <person name="Hammon N."/>
            <person name="Deshpande S."/>
            <person name="Cheng J.F."/>
            <person name="Tapia R."/>
            <person name="Han C."/>
            <person name="Goodwin L."/>
            <person name="Pitluck S."/>
            <person name="Huntemann M."/>
            <person name="Liolios K."/>
            <person name="Ivanova N."/>
            <person name="Pagani I."/>
            <person name="Mavromatis K."/>
            <person name="Ovchinikova G."/>
            <person name="Pati A."/>
            <person name="Chen A."/>
            <person name="Palaniappan K."/>
            <person name="Land M."/>
            <person name="Hauser L."/>
            <person name="Brambilla E.M."/>
            <person name="Huber H."/>
            <person name="Yasawong M."/>
            <person name="Rohde M."/>
            <person name="Spring S."/>
            <person name="Abt B."/>
            <person name="Sikorski J."/>
            <person name="Wirth R."/>
            <person name="Detter J.C."/>
            <person name="Woyke T."/>
            <person name="Bristow J."/>
            <person name="Eisen J.A."/>
            <person name="Markowitz V."/>
            <person name="Hugenholtz P."/>
            <person name="Kyrpides N.C."/>
            <person name="Klenk H.P."/>
            <person name="Lapidus A."/>
        </authorList>
    </citation>
    <scope>NUCLEOTIDE SEQUENCE [LARGE SCALE GENOMIC DNA]</scope>
    <source>
        <strain evidence="7">DSM 11204 / 1A</strain>
    </source>
</reference>
<keyword evidence="1 3" id="KW-0813">Transport</keyword>
<dbReference type="InParanoid" id="G0EHD4"/>
<dbReference type="Gene3D" id="1.10.8.10">
    <property type="entry name" value="DNA helicase RuvA subunit, C-terminal domain"/>
    <property type="match status" value="1"/>
</dbReference>
<name>G0EHD4_PYRF1</name>
<evidence type="ECO:0000256" key="1">
    <source>
        <dbReference type="ARBA" id="ARBA00022448"/>
    </source>
</evidence>